<dbReference type="Proteomes" id="UP001620514">
    <property type="component" value="Unassembled WGS sequence"/>
</dbReference>
<keyword evidence="4" id="KW-1185">Reference proteome</keyword>
<proteinExistence type="predicted"/>
<evidence type="ECO:0000313" key="4">
    <source>
        <dbReference type="Proteomes" id="UP001620514"/>
    </source>
</evidence>
<protein>
    <recommendedName>
        <fullName evidence="2">Integrase DNA-binding domain-containing protein</fullName>
    </recommendedName>
</protein>
<accession>A0ABW8MCH6</accession>
<name>A0ABW8MCH6_9BURK</name>
<comment type="caution">
    <text evidence="3">The sequence shown here is derived from an EMBL/GenBank/DDBJ whole genome shotgun (WGS) entry which is preliminary data.</text>
</comment>
<evidence type="ECO:0000313" key="3">
    <source>
        <dbReference type="EMBL" id="MFK4441360.1"/>
    </source>
</evidence>
<evidence type="ECO:0000259" key="2">
    <source>
        <dbReference type="Pfam" id="PF13356"/>
    </source>
</evidence>
<organism evidence="3 4">
    <name type="scientific">Caballeronia udeis</name>
    <dbReference type="NCBI Taxonomy" id="1232866"/>
    <lineage>
        <taxon>Bacteria</taxon>
        <taxon>Pseudomonadati</taxon>
        <taxon>Pseudomonadota</taxon>
        <taxon>Betaproteobacteria</taxon>
        <taxon>Burkholderiales</taxon>
        <taxon>Burkholderiaceae</taxon>
        <taxon>Caballeronia</taxon>
    </lineage>
</organism>
<dbReference type="InterPro" id="IPR038488">
    <property type="entry name" value="Integrase_DNA-bd_sf"/>
</dbReference>
<evidence type="ECO:0000256" key="1">
    <source>
        <dbReference type="SAM" id="MobiDB-lite"/>
    </source>
</evidence>
<feature type="domain" description="Integrase DNA-binding" evidence="2">
    <location>
        <begin position="2"/>
        <end position="58"/>
    </location>
</feature>
<dbReference type="EMBL" id="JBIYDN010000003">
    <property type="protein sequence ID" value="MFK4441360.1"/>
    <property type="molecule type" value="Genomic_DNA"/>
</dbReference>
<reference evidence="3 4" key="1">
    <citation type="submission" date="2024-10" db="EMBL/GenBank/DDBJ databases">
        <authorList>
            <person name="Deangelis K."/>
            <person name="Huntemann M."/>
            <person name="Clum A."/>
            <person name="Wang J."/>
            <person name="Palaniappan K."/>
            <person name="Ritter S."/>
            <person name="Chen I.-M."/>
            <person name="Stamatis D."/>
            <person name="Reddy T."/>
            <person name="O'Malley R."/>
            <person name="Daum C."/>
            <person name="Ng V."/>
            <person name="Ivanova N."/>
            <person name="Kyrpides N."/>
            <person name="Woyke T."/>
        </authorList>
    </citation>
    <scope>NUCLEOTIDE SEQUENCE [LARGE SCALE GENOMIC DNA]</scope>
    <source>
        <strain evidence="3 4">GAS97</strain>
    </source>
</reference>
<dbReference type="Pfam" id="PF13356">
    <property type="entry name" value="Arm-DNA-bind_3"/>
    <property type="match status" value="1"/>
</dbReference>
<dbReference type="Gene3D" id="3.30.160.390">
    <property type="entry name" value="Integrase, DNA-binding domain"/>
    <property type="match status" value="1"/>
</dbReference>
<feature type="region of interest" description="Disordered" evidence="1">
    <location>
        <begin position="39"/>
        <end position="58"/>
    </location>
</feature>
<dbReference type="InterPro" id="IPR025166">
    <property type="entry name" value="Integrase_DNA_bind_dom"/>
</dbReference>
<sequence length="58" mass="6493">MLVKPGGAKLWRWNYDFAGKTETMALGGWPKVSEKEARAAHAAGRQLPRLGVDPMQRR</sequence>
<gene>
    <name evidence="3" type="ORF">ABH943_001371</name>
</gene>
<reference evidence="3 4" key="2">
    <citation type="submission" date="2024-11" db="EMBL/GenBank/DDBJ databases">
        <title>Using genomics to understand microbial adaptation to soil warming.</title>
        <authorList>
            <person name="Deangelis K.M. PhD."/>
        </authorList>
    </citation>
    <scope>NUCLEOTIDE SEQUENCE [LARGE SCALE GENOMIC DNA]</scope>
    <source>
        <strain evidence="3 4">GAS97</strain>
    </source>
</reference>